<feature type="domain" description="ABC3 transporter permease C-terminal" evidence="8">
    <location>
        <begin position="273"/>
        <end position="389"/>
    </location>
</feature>
<comment type="subcellular location">
    <subcellularLocation>
        <location evidence="1">Cell membrane</location>
        <topology evidence="1">Multi-pass membrane protein</topology>
    </subcellularLocation>
</comment>
<protein>
    <submittedName>
        <fullName evidence="9">ABC transporter permease</fullName>
    </submittedName>
</protein>
<feature type="transmembrane region" description="Helical" evidence="7">
    <location>
        <begin position="314"/>
        <end position="346"/>
    </location>
</feature>
<evidence type="ECO:0000313" key="10">
    <source>
        <dbReference type="Proteomes" id="UP000298433"/>
    </source>
</evidence>
<dbReference type="Pfam" id="PF02687">
    <property type="entry name" value="FtsX"/>
    <property type="match status" value="2"/>
</dbReference>
<accession>A0A4R8XT88</accession>
<keyword evidence="4 7" id="KW-1133">Transmembrane helix</keyword>
<dbReference type="InterPro" id="IPR003838">
    <property type="entry name" value="ABC3_permease_C"/>
</dbReference>
<sequence>MRRVALRGIRAHLVRFVLSVLAVALGVAFVAGTFSLRTMMSSTFSGIVDSTLLGDAYVRGAEPALGRSMTGTTGETRNTVPAGLADRIATVRGVDQAFAEISGPIVLVGKDGTAVQSTQSPSFGVALYPDDATVTIASGRAPNGPTEIGLESATLTSSGLSVGDRTQVVVAGEIRTVQITGKISMGTALAGATIVYLDVATATAIYAPDGMVSTIAVYAHPDVTETSLVANLAPVLSRDQTAVAEALTGDAMRAEARTDIEAQLGFVQAFMLVFAGISLFVGAFIISNTFSMLVRQRTREFALLRAVGASPTQVFASILTQAAVVGLLGSALGIAGGLGLVSLLRIGFDQVGMDLSGSIPLDAPTVIVSLLVGTVVAVVAAALPARRAALTAPVEAMRETTATERSLLVRTIVGGVLTTLGAAGLVVALLAPDSDGSALVGVGAGLLALGTLLLAPFLVRHCLGVLAAVFVAAVRPLGRLARANVARNPRRTANTASALMVGMALVGAASVLAASATVSTRAIVDDGWTSDFSIRSTTGVPVGAVADIRALDTVGAMDVLAYGPTVVVGPGERAGTQDASFAVGIPAEAFGRTIDLDVVEGSLDTLANGAVAVKAATAKERGWSLGDTVTFASRAGAVSASARVGAIIDSNLVSVPIVMSDRLLAQVVPPGQVTIEFLLVNAAPDVTAATLRADLVKAVGPYVVLSVSDKGDFADDLAGQVNQILVILYALLGLSIIIAILGIVNTLALSVIERTREIGLMRAVGLGRLQLAGIITIESVLTALFGTVVGIVLGVAVAAVMPTVFNGVGLTTLAIPWAQLAGMLVLAVVVGVLAALWPASRAARLPVLDAVASD</sequence>
<feature type="transmembrane region" description="Helical" evidence="7">
    <location>
        <begin position="726"/>
        <end position="752"/>
    </location>
</feature>
<feature type="transmembrane region" description="Helical" evidence="7">
    <location>
        <begin position="269"/>
        <end position="294"/>
    </location>
</feature>
<feature type="transmembrane region" description="Helical" evidence="7">
    <location>
        <begin position="407"/>
        <end position="431"/>
    </location>
</feature>
<keyword evidence="10" id="KW-1185">Reference proteome</keyword>
<organism evidence="9 10">
    <name type="scientific">Cryobacterium cheniae</name>
    <dbReference type="NCBI Taxonomy" id="1259262"/>
    <lineage>
        <taxon>Bacteria</taxon>
        <taxon>Bacillati</taxon>
        <taxon>Actinomycetota</taxon>
        <taxon>Actinomycetes</taxon>
        <taxon>Micrococcales</taxon>
        <taxon>Microbacteriaceae</taxon>
        <taxon>Cryobacterium</taxon>
    </lineage>
</organism>
<evidence type="ECO:0000313" key="9">
    <source>
        <dbReference type="EMBL" id="TFC81564.1"/>
    </source>
</evidence>
<keyword evidence="5 7" id="KW-0472">Membrane</keyword>
<feature type="transmembrane region" description="Helical" evidence="7">
    <location>
        <begin position="443"/>
        <end position="474"/>
    </location>
</feature>
<feature type="transmembrane region" description="Helical" evidence="7">
    <location>
        <begin position="772"/>
        <end position="805"/>
    </location>
</feature>
<feature type="transmembrane region" description="Helical" evidence="7">
    <location>
        <begin position="366"/>
        <end position="386"/>
    </location>
</feature>
<evidence type="ECO:0000256" key="3">
    <source>
        <dbReference type="ARBA" id="ARBA00022692"/>
    </source>
</evidence>
<keyword evidence="2" id="KW-1003">Cell membrane</keyword>
<dbReference type="PANTHER" id="PTHR30572:SF4">
    <property type="entry name" value="ABC TRANSPORTER PERMEASE YTRF"/>
    <property type="match status" value="1"/>
</dbReference>
<evidence type="ECO:0000256" key="1">
    <source>
        <dbReference type="ARBA" id="ARBA00004651"/>
    </source>
</evidence>
<dbReference type="OrthoDB" id="9780560at2"/>
<dbReference type="AlphaFoldDB" id="A0A4R8XT88"/>
<evidence type="ECO:0000256" key="5">
    <source>
        <dbReference type="ARBA" id="ARBA00023136"/>
    </source>
</evidence>
<dbReference type="Proteomes" id="UP000298433">
    <property type="component" value="Unassembled WGS sequence"/>
</dbReference>
<name>A0A4R8XT88_9MICO</name>
<dbReference type="EMBL" id="SOGN01000034">
    <property type="protein sequence ID" value="TFC81564.1"/>
    <property type="molecule type" value="Genomic_DNA"/>
</dbReference>
<evidence type="ECO:0000256" key="2">
    <source>
        <dbReference type="ARBA" id="ARBA00022475"/>
    </source>
</evidence>
<evidence type="ECO:0000256" key="4">
    <source>
        <dbReference type="ARBA" id="ARBA00022989"/>
    </source>
</evidence>
<feature type="transmembrane region" description="Helical" evidence="7">
    <location>
        <begin position="817"/>
        <end position="837"/>
    </location>
</feature>
<evidence type="ECO:0000256" key="6">
    <source>
        <dbReference type="ARBA" id="ARBA00038076"/>
    </source>
</evidence>
<feature type="domain" description="ABC3 transporter permease C-terminal" evidence="8">
    <location>
        <begin position="731"/>
        <end position="846"/>
    </location>
</feature>
<evidence type="ECO:0000259" key="8">
    <source>
        <dbReference type="Pfam" id="PF02687"/>
    </source>
</evidence>
<feature type="transmembrane region" description="Helical" evidence="7">
    <location>
        <begin position="12"/>
        <end position="34"/>
    </location>
</feature>
<dbReference type="InterPro" id="IPR050250">
    <property type="entry name" value="Macrolide_Exporter_MacB"/>
</dbReference>
<comment type="similarity">
    <text evidence="6">Belongs to the ABC-4 integral membrane protein family.</text>
</comment>
<dbReference type="GO" id="GO:0005886">
    <property type="term" value="C:plasma membrane"/>
    <property type="evidence" value="ECO:0007669"/>
    <property type="project" value="UniProtKB-SubCell"/>
</dbReference>
<dbReference type="PANTHER" id="PTHR30572">
    <property type="entry name" value="MEMBRANE COMPONENT OF TRANSPORTER-RELATED"/>
    <property type="match status" value="1"/>
</dbReference>
<evidence type="ECO:0000256" key="7">
    <source>
        <dbReference type="SAM" id="Phobius"/>
    </source>
</evidence>
<reference evidence="9 10" key="1">
    <citation type="submission" date="2019-03" db="EMBL/GenBank/DDBJ databases">
        <title>Genomics of glacier-inhabiting Cryobacterium strains.</title>
        <authorList>
            <person name="Liu Q."/>
            <person name="Xin Y.-H."/>
        </authorList>
    </citation>
    <scope>NUCLEOTIDE SEQUENCE [LARGE SCALE GENOMIC DNA]</scope>
    <source>
        <strain evidence="9 10">TMT2-48-2</strain>
    </source>
</reference>
<proteinExistence type="inferred from homology"/>
<dbReference type="GO" id="GO:0022857">
    <property type="term" value="F:transmembrane transporter activity"/>
    <property type="evidence" value="ECO:0007669"/>
    <property type="project" value="TreeGrafter"/>
</dbReference>
<gene>
    <name evidence="9" type="ORF">E3T23_06150</name>
</gene>
<comment type="caution">
    <text evidence="9">The sequence shown here is derived from an EMBL/GenBank/DDBJ whole genome shotgun (WGS) entry which is preliminary data.</text>
</comment>
<keyword evidence="3 7" id="KW-0812">Transmembrane</keyword>
<feature type="transmembrane region" description="Helical" evidence="7">
    <location>
        <begin position="495"/>
        <end position="516"/>
    </location>
</feature>